<dbReference type="Pfam" id="PF00072">
    <property type="entry name" value="Response_reg"/>
    <property type="match status" value="1"/>
</dbReference>
<dbReference type="CDD" id="cd17574">
    <property type="entry name" value="REC_OmpR"/>
    <property type="match status" value="1"/>
</dbReference>
<dbReference type="Gene3D" id="1.10.10.10">
    <property type="entry name" value="Winged helix-like DNA-binding domain superfamily/Winged helix DNA-binding domain"/>
    <property type="match status" value="1"/>
</dbReference>
<dbReference type="PROSITE" id="PS50110">
    <property type="entry name" value="RESPONSE_REGULATORY"/>
    <property type="match status" value="1"/>
</dbReference>
<dbReference type="InterPro" id="IPR036388">
    <property type="entry name" value="WH-like_DNA-bd_sf"/>
</dbReference>
<dbReference type="InterPro" id="IPR001867">
    <property type="entry name" value="OmpR/PhoB-type_DNA-bd"/>
</dbReference>
<keyword evidence="4" id="KW-0804">Transcription</keyword>
<dbReference type="PANTHER" id="PTHR48111:SF73">
    <property type="entry name" value="ALKALINE PHOSPHATASE SYNTHESIS TRANSCRIPTIONAL REGULATORY PROTEIN PHOP"/>
    <property type="match status" value="1"/>
</dbReference>
<dbReference type="GO" id="GO:0006355">
    <property type="term" value="P:regulation of DNA-templated transcription"/>
    <property type="evidence" value="ECO:0007669"/>
    <property type="project" value="InterPro"/>
</dbReference>
<dbReference type="InterPro" id="IPR011006">
    <property type="entry name" value="CheY-like_superfamily"/>
</dbReference>
<dbReference type="CDD" id="cd00383">
    <property type="entry name" value="trans_reg_C"/>
    <property type="match status" value="1"/>
</dbReference>
<dbReference type="GO" id="GO:0000976">
    <property type="term" value="F:transcription cis-regulatory region binding"/>
    <property type="evidence" value="ECO:0007669"/>
    <property type="project" value="TreeGrafter"/>
</dbReference>
<evidence type="ECO:0000256" key="5">
    <source>
        <dbReference type="ARBA" id="ARBA00024867"/>
    </source>
</evidence>
<dbReference type="Pfam" id="PF00486">
    <property type="entry name" value="Trans_reg_C"/>
    <property type="match status" value="1"/>
</dbReference>
<evidence type="ECO:0000256" key="3">
    <source>
        <dbReference type="ARBA" id="ARBA00023125"/>
    </source>
</evidence>
<dbReference type="GO" id="GO:0005829">
    <property type="term" value="C:cytosol"/>
    <property type="evidence" value="ECO:0007669"/>
    <property type="project" value="TreeGrafter"/>
</dbReference>
<organism evidence="10 11">
    <name type="scientific">Murimonas intestini</name>
    <dbReference type="NCBI Taxonomy" id="1337051"/>
    <lineage>
        <taxon>Bacteria</taxon>
        <taxon>Bacillati</taxon>
        <taxon>Bacillota</taxon>
        <taxon>Clostridia</taxon>
        <taxon>Lachnospirales</taxon>
        <taxon>Lachnospiraceae</taxon>
        <taxon>Murimonas</taxon>
    </lineage>
</organism>
<evidence type="ECO:0000259" key="8">
    <source>
        <dbReference type="PROSITE" id="PS50110"/>
    </source>
</evidence>
<dbReference type="SUPFAM" id="SSF52172">
    <property type="entry name" value="CheY-like"/>
    <property type="match status" value="1"/>
</dbReference>
<dbReference type="SMART" id="SM00448">
    <property type="entry name" value="REC"/>
    <property type="match status" value="1"/>
</dbReference>
<dbReference type="AlphaFoldDB" id="A0AB73T4H2"/>
<dbReference type="SMART" id="SM00862">
    <property type="entry name" value="Trans_reg_C"/>
    <property type="match status" value="1"/>
</dbReference>
<keyword evidence="3 7" id="KW-0238">DNA-binding</keyword>
<evidence type="ECO:0000313" key="10">
    <source>
        <dbReference type="EMBL" id="PWJ76020.1"/>
    </source>
</evidence>
<keyword evidence="11" id="KW-1185">Reference proteome</keyword>
<evidence type="ECO:0000256" key="1">
    <source>
        <dbReference type="ARBA" id="ARBA00018672"/>
    </source>
</evidence>
<sequence length="238" mass="27281">MKRQENSMRILIVEDDRTIAEGLRYSLEGDGFEAVLCPDKRSALEQMDREGFALYLLDLSLPDGSGYELCDYIKARWEAPVLFLTACDDEVSVVRGLDMGADDYITKPFRIRELVSRMKRALRQYGKAQAAEESSRIGDVTVYPKQARVMRGQEEIFLTALEYRLLLVLLANRGQVLTRNQLLEGIWDVDGSFINDNTLSVYMKRLREKLEPDGGNHRYIETVRGLGYRLREEGENGK</sequence>
<evidence type="ECO:0000313" key="11">
    <source>
        <dbReference type="Proteomes" id="UP000245412"/>
    </source>
</evidence>
<protein>
    <recommendedName>
        <fullName evidence="1">Stage 0 sporulation protein A homolog</fullName>
    </recommendedName>
</protein>
<feature type="modified residue" description="4-aspartylphosphate" evidence="6">
    <location>
        <position position="58"/>
    </location>
</feature>
<dbReference type="GO" id="GO:0000156">
    <property type="term" value="F:phosphorelay response regulator activity"/>
    <property type="evidence" value="ECO:0007669"/>
    <property type="project" value="TreeGrafter"/>
</dbReference>
<evidence type="ECO:0000256" key="2">
    <source>
        <dbReference type="ARBA" id="ARBA00023015"/>
    </source>
</evidence>
<evidence type="ECO:0000256" key="7">
    <source>
        <dbReference type="PROSITE-ProRule" id="PRU01091"/>
    </source>
</evidence>
<dbReference type="Gene3D" id="3.40.50.2300">
    <property type="match status" value="1"/>
</dbReference>
<feature type="domain" description="OmpR/PhoB-type" evidence="9">
    <location>
        <begin position="132"/>
        <end position="232"/>
    </location>
</feature>
<evidence type="ECO:0000259" key="9">
    <source>
        <dbReference type="PROSITE" id="PS51755"/>
    </source>
</evidence>
<feature type="DNA-binding region" description="OmpR/PhoB-type" evidence="7">
    <location>
        <begin position="132"/>
        <end position="232"/>
    </location>
</feature>
<evidence type="ECO:0000256" key="4">
    <source>
        <dbReference type="ARBA" id="ARBA00023163"/>
    </source>
</evidence>
<dbReference type="EMBL" id="QGGY01000005">
    <property type="protein sequence ID" value="PWJ76020.1"/>
    <property type="molecule type" value="Genomic_DNA"/>
</dbReference>
<dbReference type="Proteomes" id="UP000245412">
    <property type="component" value="Unassembled WGS sequence"/>
</dbReference>
<keyword evidence="6" id="KW-0597">Phosphoprotein</keyword>
<dbReference type="PROSITE" id="PS51755">
    <property type="entry name" value="OMPR_PHOB"/>
    <property type="match status" value="1"/>
</dbReference>
<gene>
    <name evidence="10" type="ORF">C7383_10554</name>
</gene>
<dbReference type="GO" id="GO:0032993">
    <property type="term" value="C:protein-DNA complex"/>
    <property type="evidence" value="ECO:0007669"/>
    <property type="project" value="TreeGrafter"/>
</dbReference>
<evidence type="ECO:0000256" key="6">
    <source>
        <dbReference type="PROSITE-ProRule" id="PRU00169"/>
    </source>
</evidence>
<keyword evidence="2" id="KW-0805">Transcription regulation</keyword>
<dbReference type="InterPro" id="IPR001789">
    <property type="entry name" value="Sig_transdc_resp-reg_receiver"/>
</dbReference>
<reference evidence="10 11" key="1">
    <citation type="submission" date="2018-05" db="EMBL/GenBank/DDBJ databases">
        <authorList>
            <person name="Goeker M."/>
            <person name="Huntemann M."/>
            <person name="Clum A."/>
            <person name="Pillay M."/>
            <person name="Palaniappan K."/>
            <person name="Varghese N."/>
            <person name="Mikhailova N."/>
            <person name="Stamatis D."/>
            <person name="Reddy T."/>
            <person name="Daum C."/>
            <person name="Shapiro N."/>
            <person name="Ivanova N."/>
            <person name="Kyrpides N."/>
            <person name="Woyke T."/>
        </authorList>
    </citation>
    <scope>NUCLEOTIDE SEQUENCE [LARGE SCALE GENOMIC DNA]</scope>
    <source>
        <strain evidence="10 11">DSM 26524</strain>
    </source>
</reference>
<dbReference type="InterPro" id="IPR039420">
    <property type="entry name" value="WalR-like"/>
</dbReference>
<comment type="caution">
    <text evidence="10">The sequence shown here is derived from an EMBL/GenBank/DDBJ whole genome shotgun (WGS) entry which is preliminary data.</text>
</comment>
<name>A0AB73T4H2_9FIRM</name>
<accession>A0AB73T4H2</accession>
<dbReference type="PANTHER" id="PTHR48111">
    <property type="entry name" value="REGULATOR OF RPOS"/>
    <property type="match status" value="1"/>
</dbReference>
<comment type="function">
    <text evidence="5">May play the central regulatory role in sporulation. It may be an element of the effector pathway responsible for the activation of sporulation genes in response to nutritional stress. Spo0A may act in concert with spo0H (a sigma factor) to control the expression of some genes that are critical to the sporulation process.</text>
</comment>
<dbReference type="Gene3D" id="6.10.250.690">
    <property type="match status" value="1"/>
</dbReference>
<feature type="domain" description="Response regulatory" evidence="8">
    <location>
        <begin position="9"/>
        <end position="122"/>
    </location>
</feature>
<proteinExistence type="predicted"/>